<keyword evidence="2" id="KW-0238">DNA-binding</keyword>
<evidence type="ECO:0000256" key="2">
    <source>
        <dbReference type="ARBA" id="ARBA00023125"/>
    </source>
</evidence>
<keyword evidence="1" id="KW-0805">Transcription regulation</keyword>
<accession>A0A1D9I6Z2</accession>
<keyword evidence="3" id="KW-0804">Transcription</keyword>
<dbReference type="Pfam" id="PF12833">
    <property type="entry name" value="HTH_18"/>
    <property type="match status" value="1"/>
</dbReference>
<evidence type="ECO:0000256" key="3">
    <source>
        <dbReference type="ARBA" id="ARBA00023163"/>
    </source>
</evidence>
<dbReference type="InterPro" id="IPR020449">
    <property type="entry name" value="Tscrpt_reg_AraC-type_HTH"/>
</dbReference>
<sequence length="326" mass="35637">MAIVHGHFDVSVAPAAGQLLAWRERLGMIIDVLPSRATIALPFHGVMDRYEVGDLLFTDSETDQVTQERTIARISRDNLRRIAFHMVLSGANGCVVGRPANRAGSAQEVGILAIDLDQPIFAQRDACRHATLFVPGTRLQHLFPDPGALHGRVLGPHQPTVRLILARALRLADGIRHLAAEAACRELLALVELIAAAYAEAAGLRGGKRAIARAMAFDHARRFVHAHLTDSELTPESVLQALGLSRPSLYRLFQHEGGLGAYIRHLRLRAAADDLVRYPGLTVQEVAYAVGFQSASDFTRAFRRAYGMAPLEMRHYGGARDGEQAE</sequence>
<proteinExistence type="predicted"/>
<dbReference type="InterPro" id="IPR009057">
    <property type="entry name" value="Homeodomain-like_sf"/>
</dbReference>
<dbReference type="PANTHER" id="PTHR46796:SF6">
    <property type="entry name" value="ARAC SUBFAMILY"/>
    <property type="match status" value="1"/>
</dbReference>
<evidence type="ECO:0000259" key="4">
    <source>
        <dbReference type="PROSITE" id="PS01124"/>
    </source>
</evidence>
<dbReference type="InterPro" id="IPR018060">
    <property type="entry name" value="HTH_AraC"/>
</dbReference>
<dbReference type="SMART" id="SM00342">
    <property type="entry name" value="HTH_ARAC"/>
    <property type="match status" value="1"/>
</dbReference>
<evidence type="ECO:0000313" key="6">
    <source>
        <dbReference type="Proteomes" id="UP000177515"/>
    </source>
</evidence>
<dbReference type="PROSITE" id="PS01124">
    <property type="entry name" value="HTH_ARAC_FAMILY_2"/>
    <property type="match status" value="1"/>
</dbReference>
<dbReference type="SUPFAM" id="SSF46689">
    <property type="entry name" value="Homeodomain-like"/>
    <property type="match status" value="1"/>
</dbReference>
<dbReference type="Gene3D" id="1.10.10.60">
    <property type="entry name" value="Homeodomain-like"/>
    <property type="match status" value="1"/>
</dbReference>
<dbReference type="PROSITE" id="PS00041">
    <property type="entry name" value="HTH_ARAC_FAMILY_1"/>
    <property type="match status" value="1"/>
</dbReference>
<dbReference type="InterPro" id="IPR050204">
    <property type="entry name" value="AraC_XylS_family_regulators"/>
</dbReference>
<dbReference type="PANTHER" id="PTHR46796">
    <property type="entry name" value="HTH-TYPE TRANSCRIPTIONAL ACTIVATOR RHAS-RELATED"/>
    <property type="match status" value="1"/>
</dbReference>
<evidence type="ECO:0000313" key="5">
    <source>
        <dbReference type="EMBL" id="AOZ07877.1"/>
    </source>
</evidence>
<dbReference type="InterPro" id="IPR018062">
    <property type="entry name" value="HTH_AraC-typ_CS"/>
</dbReference>
<protein>
    <recommendedName>
        <fullName evidence="4">HTH araC/xylS-type domain-containing protein</fullName>
    </recommendedName>
</protein>
<evidence type="ECO:0000256" key="1">
    <source>
        <dbReference type="ARBA" id="ARBA00023015"/>
    </source>
</evidence>
<organism evidence="5 6">
    <name type="scientific">Cupriavidus malaysiensis</name>
    <dbReference type="NCBI Taxonomy" id="367825"/>
    <lineage>
        <taxon>Bacteria</taxon>
        <taxon>Pseudomonadati</taxon>
        <taxon>Pseudomonadota</taxon>
        <taxon>Betaproteobacteria</taxon>
        <taxon>Burkholderiales</taxon>
        <taxon>Burkholderiaceae</taxon>
        <taxon>Cupriavidus</taxon>
    </lineage>
</organism>
<reference evidence="5 6" key="1">
    <citation type="submission" date="2016-10" db="EMBL/GenBank/DDBJ databases">
        <title>Complete genome sequences of three Cupriavidus strains isolated from various Malaysian environments.</title>
        <authorList>
            <person name="Abdullah A.A.-A."/>
            <person name="Shafie N.A.H."/>
            <person name="Lau N.S."/>
        </authorList>
    </citation>
    <scope>NUCLEOTIDE SEQUENCE [LARGE SCALE GENOMIC DNA]</scope>
    <source>
        <strain evidence="5 6">USMAA1020</strain>
    </source>
</reference>
<name>A0A1D9I6Z2_9BURK</name>
<dbReference type="Proteomes" id="UP000177515">
    <property type="component" value="Chromosome 1"/>
</dbReference>
<gene>
    <name evidence="5" type="ORF">BKK80_01500</name>
</gene>
<feature type="domain" description="HTH araC/xylS-type" evidence="4">
    <location>
        <begin position="218"/>
        <end position="316"/>
    </location>
</feature>
<dbReference type="PRINTS" id="PR00032">
    <property type="entry name" value="HTHARAC"/>
</dbReference>
<dbReference type="EMBL" id="CP017754">
    <property type="protein sequence ID" value="AOZ07877.1"/>
    <property type="molecule type" value="Genomic_DNA"/>
</dbReference>
<keyword evidence="6" id="KW-1185">Reference proteome</keyword>